<evidence type="ECO:0000256" key="1">
    <source>
        <dbReference type="ARBA" id="ARBA00023125"/>
    </source>
</evidence>
<dbReference type="Gene3D" id="1.10.357.10">
    <property type="entry name" value="Tetracycline Repressor, domain 2"/>
    <property type="match status" value="1"/>
</dbReference>
<dbReference type="PROSITE" id="PS50977">
    <property type="entry name" value="HTH_TETR_2"/>
    <property type="match status" value="1"/>
</dbReference>
<protein>
    <submittedName>
        <fullName evidence="4">TetR/AcrR family transcriptional regulator</fullName>
    </submittedName>
</protein>
<dbReference type="PANTHER" id="PTHR43479:SF11">
    <property type="entry name" value="ACREF_ENVCD OPERON REPRESSOR-RELATED"/>
    <property type="match status" value="1"/>
</dbReference>
<dbReference type="EMBL" id="JABWCS010000221">
    <property type="protein sequence ID" value="NUU64395.1"/>
    <property type="molecule type" value="Genomic_DNA"/>
</dbReference>
<organism evidence="4 5">
    <name type="scientific">Paenibacillus agri</name>
    <dbReference type="NCBI Taxonomy" id="2744309"/>
    <lineage>
        <taxon>Bacteria</taxon>
        <taxon>Bacillati</taxon>
        <taxon>Bacillota</taxon>
        <taxon>Bacilli</taxon>
        <taxon>Bacillales</taxon>
        <taxon>Paenibacillaceae</taxon>
        <taxon>Paenibacillus</taxon>
    </lineage>
</organism>
<dbReference type="AlphaFoldDB" id="A0A850EU67"/>
<dbReference type="Pfam" id="PF00440">
    <property type="entry name" value="TetR_N"/>
    <property type="match status" value="1"/>
</dbReference>
<name>A0A850EU67_9BACL</name>
<keyword evidence="1 2" id="KW-0238">DNA-binding</keyword>
<evidence type="ECO:0000256" key="2">
    <source>
        <dbReference type="PROSITE-ProRule" id="PRU00335"/>
    </source>
</evidence>
<sequence>MFEKYKKSKKAVLETTLRLLSKHDLQATSMSLISSESGVSMGSIYNSFSGKEEIINELYTSIVEYQTEYVLQGFNDSADLFERFQRTWQRVVQSSVDNPEAFQFMEQYSLSSYIYDESKKFAYEKNWCGPLAVMYADAMEQQIFKQSDARLMVQMHWGTFVFLVKGHLQGNLKLTSEVLEMAVSSSWNSVSTVKAFLP</sequence>
<dbReference type="SUPFAM" id="SSF46689">
    <property type="entry name" value="Homeodomain-like"/>
    <property type="match status" value="1"/>
</dbReference>
<gene>
    <name evidence="4" type="ORF">HPT30_28980</name>
</gene>
<evidence type="ECO:0000259" key="3">
    <source>
        <dbReference type="PROSITE" id="PS50977"/>
    </source>
</evidence>
<dbReference type="PANTHER" id="PTHR43479">
    <property type="entry name" value="ACREF/ENVCD OPERON REPRESSOR-RELATED"/>
    <property type="match status" value="1"/>
</dbReference>
<dbReference type="RefSeq" id="WP_175374709.1">
    <property type="nucleotide sequence ID" value="NZ_JABWCS010000221.1"/>
</dbReference>
<comment type="caution">
    <text evidence="4">The sequence shown here is derived from an EMBL/GenBank/DDBJ whole genome shotgun (WGS) entry which is preliminary data.</text>
</comment>
<keyword evidence="5" id="KW-1185">Reference proteome</keyword>
<evidence type="ECO:0000313" key="5">
    <source>
        <dbReference type="Proteomes" id="UP000564806"/>
    </source>
</evidence>
<dbReference type="InterPro" id="IPR050624">
    <property type="entry name" value="HTH-type_Tx_Regulator"/>
</dbReference>
<dbReference type="Pfam" id="PF22604">
    <property type="entry name" value="TetR_HI_0893_C"/>
    <property type="match status" value="1"/>
</dbReference>
<dbReference type="GO" id="GO:0003677">
    <property type="term" value="F:DNA binding"/>
    <property type="evidence" value="ECO:0007669"/>
    <property type="project" value="UniProtKB-UniRule"/>
</dbReference>
<feature type="DNA-binding region" description="H-T-H motif" evidence="2">
    <location>
        <begin position="29"/>
        <end position="48"/>
    </location>
</feature>
<dbReference type="InterPro" id="IPR009057">
    <property type="entry name" value="Homeodomain-like_sf"/>
</dbReference>
<dbReference type="Proteomes" id="UP000564806">
    <property type="component" value="Unassembled WGS sequence"/>
</dbReference>
<evidence type="ECO:0000313" key="4">
    <source>
        <dbReference type="EMBL" id="NUU64395.1"/>
    </source>
</evidence>
<dbReference type="InterPro" id="IPR001647">
    <property type="entry name" value="HTH_TetR"/>
</dbReference>
<accession>A0A850EU67</accession>
<proteinExistence type="predicted"/>
<feature type="domain" description="HTH tetR-type" evidence="3">
    <location>
        <begin position="6"/>
        <end position="66"/>
    </location>
</feature>
<dbReference type="InterPro" id="IPR054422">
    <property type="entry name" value="TetR-like_HI_0893_C"/>
</dbReference>
<reference evidence="4" key="1">
    <citation type="submission" date="2020-06" db="EMBL/GenBank/DDBJ databases">
        <title>Paenibacillus sp. nov., isolated from soil.</title>
        <authorList>
            <person name="Seo Y.L."/>
        </authorList>
    </citation>
    <scope>NUCLEOTIDE SEQUENCE [LARGE SCALE GENOMIC DNA]</scope>
    <source>
        <strain evidence="4">JW14</strain>
    </source>
</reference>